<evidence type="ECO:0000256" key="1">
    <source>
        <dbReference type="SAM" id="Phobius"/>
    </source>
</evidence>
<dbReference type="AlphaFoldDB" id="A0A2Z4LQE1"/>
<organism evidence="3 4">
    <name type="scientific">Flagellimonas maritima</name>
    <dbReference type="NCBI Taxonomy" id="1383885"/>
    <lineage>
        <taxon>Bacteria</taxon>
        <taxon>Pseudomonadati</taxon>
        <taxon>Bacteroidota</taxon>
        <taxon>Flavobacteriia</taxon>
        <taxon>Flavobacteriales</taxon>
        <taxon>Flavobacteriaceae</taxon>
        <taxon>Flagellimonas</taxon>
    </lineage>
</organism>
<evidence type="ECO:0000259" key="2">
    <source>
        <dbReference type="Pfam" id="PF25056"/>
    </source>
</evidence>
<evidence type="ECO:0000313" key="3">
    <source>
        <dbReference type="EMBL" id="AWX43628.1"/>
    </source>
</evidence>
<reference evidence="3 4" key="1">
    <citation type="submission" date="2018-06" db="EMBL/GenBank/DDBJ databases">
        <title>Spongiibacterium sp. HME9304 Genome sequencing and assembly.</title>
        <authorList>
            <person name="Kang H."/>
            <person name="Kim H."/>
            <person name="Joh K."/>
        </authorList>
    </citation>
    <scope>NUCLEOTIDE SEQUENCE [LARGE SCALE GENOMIC DNA]</scope>
    <source>
        <strain evidence="3 4">HME9304</strain>
    </source>
</reference>
<dbReference type="RefSeq" id="WP_112377190.1">
    <property type="nucleotide sequence ID" value="NZ_CP030104.1"/>
</dbReference>
<keyword evidence="1" id="KW-0812">Transmembrane</keyword>
<feature type="domain" description="DUF7793" evidence="2">
    <location>
        <begin position="13"/>
        <end position="122"/>
    </location>
</feature>
<accession>A0A2Z4LQE1</accession>
<keyword evidence="4" id="KW-1185">Reference proteome</keyword>
<keyword evidence="1" id="KW-1133">Transmembrane helix</keyword>
<dbReference type="Pfam" id="PF25056">
    <property type="entry name" value="DUF7793"/>
    <property type="match status" value="1"/>
</dbReference>
<dbReference type="KEGG" id="spon:HME9304_00619"/>
<feature type="transmembrane region" description="Helical" evidence="1">
    <location>
        <begin position="118"/>
        <end position="137"/>
    </location>
</feature>
<proteinExistence type="predicted"/>
<dbReference type="EMBL" id="CP030104">
    <property type="protein sequence ID" value="AWX43628.1"/>
    <property type="molecule type" value="Genomic_DNA"/>
</dbReference>
<dbReference type="Gene3D" id="3.40.970.30">
    <property type="entry name" value="yp_829618.1 like domains"/>
    <property type="match status" value="1"/>
</dbReference>
<dbReference type="Proteomes" id="UP000248536">
    <property type="component" value="Chromosome"/>
</dbReference>
<dbReference type="InterPro" id="IPR056695">
    <property type="entry name" value="DUF7793"/>
</dbReference>
<dbReference type="OrthoDB" id="957652at2"/>
<sequence length="139" mass="15529">MKKSHENKYAIYLLTDDLLHIIYKKGHYIDLKAAQVIVRDRMMVQEGKEMPVLCDIREVRMVNKPARDYFALDGSLLIKALAFLIDPPVTDVISAFYLGTHPHAVPTQSFSTTSGALGFLKASMVMIAILCIIPIGIHS</sequence>
<evidence type="ECO:0000313" key="4">
    <source>
        <dbReference type="Proteomes" id="UP000248536"/>
    </source>
</evidence>
<keyword evidence="1" id="KW-0472">Membrane</keyword>
<gene>
    <name evidence="3" type="ORF">HME9304_00619</name>
</gene>
<protein>
    <recommendedName>
        <fullName evidence="2">DUF7793 domain-containing protein</fullName>
    </recommendedName>
</protein>
<name>A0A2Z4LQE1_9FLAO</name>
<dbReference type="Gene3D" id="3.40.1680.10">
    <property type="entry name" value="yp_829618.1 domain like"/>
    <property type="match status" value="1"/>
</dbReference>